<reference evidence="2 3" key="1">
    <citation type="submission" date="2019-01" db="EMBL/GenBank/DDBJ databases">
        <title>Draft genome sequences of the type strains of six Macrococcus species.</title>
        <authorList>
            <person name="Mazhar S."/>
            <person name="Altermann E."/>
            <person name="Hill C."/>
            <person name="Mcauliffe O."/>
        </authorList>
    </citation>
    <scope>NUCLEOTIDE SEQUENCE [LARGE SCALE GENOMIC DNA]</scope>
    <source>
        <strain evidence="2 3">CCM4815</strain>
    </source>
</reference>
<sequence length="171" mass="20179">MIMNIFKKLRKEKGFTLDKLSEVMQFSRSYISMVENNRANPSAKYIENFSEILHLNDSVTAQIYIAYGLSEKLDLNSADKEKLLEQGFIEKDDTDTNSQIKVLNKPYYNIYWLLSQNDNDVVMSRNIEYDFGHIERESIILTQEEKRKLLTYVEAIPMLRDFDVIEENKED</sequence>
<feature type="domain" description="HTH cro/C1-type" evidence="1">
    <location>
        <begin position="6"/>
        <end position="62"/>
    </location>
</feature>
<evidence type="ECO:0000313" key="2">
    <source>
        <dbReference type="EMBL" id="TDM10449.1"/>
    </source>
</evidence>
<dbReference type="SUPFAM" id="SSF47413">
    <property type="entry name" value="lambda repressor-like DNA-binding domains"/>
    <property type="match status" value="1"/>
</dbReference>
<dbReference type="AlphaFoldDB" id="A0A4R6BUA7"/>
<evidence type="ECO:0000259" key="1">
    <source>
        <dbReference type="PROSITE" id="PS50943"/>
    </source>
</evidence>
<evidence type="ECO:0000313" key="3">
    <source>
        <dbReference type="Proteomes" id="UP000294802"/>
    </source>
</evidence>
<dbReference type="Proteomes" id="UP000294802">
    <property type="component" value="Unassembled WGS sequence"/>
</dbReference>
<dbReference type="SMART" id="SM00530">
    <property type="entry name" value="HTH_XRE"/>
    <property type="match status" value="1"/>
</dbReference>
<dbReference type="Pfam" id="PF01381">
    <property type="entry name" value="HTH_3"/>
    <property type="match status" value="1"/>
</dbReference>
<organism evidence="2 3">
    <name type="scientific">Macrococcus lamae</name>
    <dbReference type="NCBI Taxonomy" id="198484"/>
    <lineage>
        <taxon>Bacteria</taxon>
        <taxon>Bacillati</taxon>
        <taxon>Bacillota</taxon>
        <taxon>Bacilli</taxon>
        <taxon>Bacillales</taxon>
        <taxon>Staphylococcaceae</taxon>
        <taxon>Macrococcus</taxon>
    </lineage>
</organism>
<dbReference type="Gene3D" id="1.10.260.40">
    <property type="entry name" value="lambda repressor-like DNA-binding domains"/>
    <property type="match status" value="1"/>
</dbReference>
<name>A0A4R6BUA7_9STAP</name>
<dbReference type="GO" id="GO:0003677">
    <property type="term" value="F:DNA binding"/>
    <property type="evidence" value="ECO:0007669"/>
    <property type="project" value="InterPro"/>
</dbReference>
<keyword evidence="3" id="KW-1185">Reference proteome</keyword>
<proteinExistence type="predicted"/>
<comment type="caution">
    <text evidence="2">The sequence shown here is derived from an EMBL/GenBank/DDBJ whole genome shotgun (WGS) entry which is preliminary data.</text>
</comment>
<gene>
    <name evidence="2" type="ORF">ERX29_07200</name>
</gene>
<dbReference type="InterPro" id="IPR010982">
    <property type="entry name" value="Lambda_DNA-bd_dom_sf"/>
</dbReference>
<dbReference type="CDD" id="cd00093">
    <property type="entry name" value="HTH_XRE"/>
    <property type="match status" value="1"/>
</dbReference>
<dbReference type="EMBL" id="SCWB01000011">
    <property type="protein sequence ID" value="TDM10449.1"/>
    <property type="molecule type" value="Genomic_DNA"/>
</dbReference>
<dbReference type="InterPro" id="IPR001387">
    <property type="entry name" value="Cro/C1-type_HTH"/>
</dbReference>
<dbReference type="PROSITE" id="PS50943">
    <property type="entry name" value="HTH_CROC1"/>
    <property type="match status" value="1"/>
</dbReference>
<dbReference type="OrthoDB" id="1859224at2"/>
<accession>A0A4R6BUA7</accession>
<protein>
    <submittedName>
        <fullName evidence="2">XRE family transcriptional regulator</fullName>
    </submittedName>
</protein>